<dbReference type="Proteomes" id="UP000677803">
    <property type="component" value="Unassembled WGS sequence"/>
</dbReference>
<protein>
    <submittedName>
        <fullName evidence="1">(Atlantic silverside) hypothetical protein</fullName>
    </submittedName>
</protein>
<organism evidence="1 2">
    <name type="scientific">Menidia menidia</name>
    <name type="common">Atlantic silverside</name>
    <dbReference type="NCBI Taxonomy" id="238744"/>
    <lineage>
        <taxon>Eukaryota</taxon>
        <taxon>Metazoa</taxon>
        <taxon>Chordata</taxon>
        <taxon>Craniata</taxon>
        <taxon>Vertebrata</taxon>
        <taxon>Euteleostomi</taxon>
        <taxon>Actinopterygii</taxon>
        <taxon>Neopterygii</taxon>
        <taxon>Teleostei</taxon>
        <taxon>Neoteleostei</taxon>
        <taxon>Acanthomorphata</taxon>
        <taxon>Ovalentaria</taxon>
        <taxon>Atherinomorphae</taxon>
        <taxon>Atheriniformes</taxon>
        <taxon>Atherinopsidae</taxon>
        <taxon>Menidiinae</taxon>
        <taxon>Menidia</taxon>
    </lineage>
</organism>
<dbReference type="OrthoDB" id="201362at2759"/>
<comment type="caution">
    <text evidence="1">The sequence shown here is derived from an EMBL/GenBank/DDBJ whole genome shotgun (WGS) entry which is preliminary data.</text>
</comment>
<dbReference type="EMBL" id="CAJRST010039999">
    <property type="protein sequence ID" value="CAG6018099.1"/>
    <property type="molecule type" value="Genomic_DNA"/>
</dbReference>
<name>A0A8S4BWK0_9TELE</name>
<proteinExistence type="predicted"/>
<reference evidence="1" key="1">
    <citation type="submission" date="2021-05" db="EMBL/GenBank/DDBJ databases">
        <authorList>
            <person name="Tigano A."/>
        </authorList>
    </citation>
    <scope>NUCLEOTIDE SEQUENCE</scope>
</reference>
<evidence type="ECO:0000313" key="1">
    <source>
        <dbReference type="EMBL" id="CAG6018099.1"/>
    </source>
</evidence>
<sequence>MSFLRLCGLKGRYLVSERIAAESVLTGCLRNASGGVADKEPLKKAKTPQGRFDITEEKTKDVLQSEKDA</sequence>
<accession>A0A8S4BWK0</accession>
<evidence type="ECO:0000313" key="2">
    <source>
        <dbReference type="Proteomes" id="UP000677803"/>
    </source>
</evidence>
<gene>
    <name evidence="1" type="ORF">MMEN_LOCUS20978</name>
</gene>
<keyword evidence="2" id="KW-1185">Reference proteome</keyword>
<dbReference type="AlphaFoldDB" id="A0A8S4BWK0"/>